<feature type="domain" description="HTH araC/xylS-type" evidence="4">
    <location>
        <begin position="229"/>
        <end position="328"/>
    </location>
</feature>
<keyword evidence="3" id="KW-0804">Transcription</keyword>
<evidence type="ECO:0000256" key="3">
    <source>
        <dbReference type="ARBA" id="ARBA00023163"/>
    </source>
</evidence>
<dbReference type="RefSeq" id="WP_314003044.1">
    <property type="nucleotide sequence ID" value="NZ_JASJOT010000032.1"/>
</dbReference>
<evidence type="ECO:0000259" key="4">
    <source>
        <dbReference type="PROSITE" id="PS01124"/>
    </source>
</evidence>
<dbReference type="SUPFAM" id="SSF51215">
    <property type="entry name" value="Regulatory protein AraC"/>
    <property type="match status" value="1"/>
</dbReference>
<evidence type="ECO:0000256" key="1">
    <source>
        <dbReference type="ARBA" id="ARBA00023015"/>
    </source>
</evidence>
<dbReference type="PROSITE" id="PS01124">
    <property type="entry name" value="HTH_ARAC_FAMILY_2"/>
    <property type="match status" value="1"/>
</dbReference>
<evidence type="ECO:0000256" key="2">
    <source>
        <dbReference type="ARBA" id="ARBA00023125"/>
    </source>
</evidence>
<dbReference type="Pfam" id="PF12833">
    <property type="entry name" value="HTH_18"/>
    <property type="match status" value="1"/>
</dbReference>
<dbReference type="SUPFAM" id="SSF46689">
    <property type="entry name" value="Homeodomain-like"/>
    <property type="match status" value="1"/>
</dbReference>
<dbReference type="InterPro" id="IPR009057">
    <property type="entry name" value="Homeodomain-like_sf"/>
</dbReference>
<dbReference type="Gene3D" id="1.10.10.60">
    <property type="entry name" value="Homeodomain-like"/>
    <property type="match status" value="1"/>
</dbReference>
<dbReference type="PANTHER" id="PTHR43280:SF32">
    <property type="entry name" value="TRANSCRIPTIONAL REGULATORY PROTEIN"/>
    <property type="match status" value="1"/>
</dbReference>
<evidence type="ECO:0000313" key="6">
    <source>
        <dbReference type="Proteomes" id="UP001228581"/>
    </source>
</evidence>
<dbReference type="InterPro" id="IPR037923">
    <property type="entry name" value="HTH-like"/>
</dbReference>
<dbReference type="InterPro" id="IPR018060">
    <property type="entry name" value="HTH_AraC"/>
</dbReference>
<gene>
    <name evidence="5" type="ORF">QNI19_31250</name>
</gene>
<organism evidence="5 6">
    <name type="scientific">Xanthocytophaga flava</name>
    <dbReference type="NCBI Taxonomy" id="3048013"/>
    <lineage>
        <taxon>Bacteria</taxon>
        <taxon>Pseudomonadati</taxon>
        <taxon>Bacteroidota</taxon>
        <taxon>Cytophagia</taxon>
        <taxon>Cytophagales</taxon>
        <taxon>Rhodocytophagaceae</taxon>
        <taxon>Xanthocytophaga</taxon>
    </lineage>
</organism>
<keyword evidence="2" id="KW-0238">DNA-binding</keyword>
<dbReference type="Proteomes" id="UP001228581">
    <property type="component" value="Unassembled WGS sequence"/>
</dbReference>
<dbReference type="SMART" id="SM00342">
    <property type="entry name" value="HTH_ARAC"/>
    <property type="match status" value="1"/>
</dbReference>
<dbReference type="EMBL" id="JASJOT010000032">
    <property type="protein sequence ID" value="MDJ1497457.1"/>
    <property type="molecule type" value="Genomic_DNA"/>
</dbReference>
<reference evidence="5 6" key="1">
    <citation type="submission" date="2023-05" db="EMBL/GenBank/DDBJ databases">
        <authorList>
            <person name="Zhang X."/>
        </authorList>
    </citation>
    <scope>NUCLEOTIDE SEQUENCE [LARGE SCALE GENOMIC DNA]</scope>
    <source>
        <strain evidence="5 6">DM2B3-1</strain>
    </source>
</reference>
<dbReference type="PANTHER" id="PTHR43280">
    <property type="entry name" value="ARAC-FAMILY TRANSCRIPTIONAL REGULATOR"/>
    <property type="match status" value="1"/>
</dbReference>
<sequence>MALGNSLYAGTVIVKQTFFTLEMKEVEQKLIYNTLREQYISLDLPTDSIDAQSEFTIHNLKDIHNQLPYRSPVYRTNFFSFVFVKEGAGQYTTDEQVFVTVPGTIYFTNPGHFKSFEWRMLEEVYLITLSEAFLKENVHADIFEEFPFLLAETVSPRVLPPDQFAEFETLYQLILKEYTGNSSYKNKMIGNLFVVLLLKIKDYFWNDYNPIYEGNRSSYIVKTFKQTLEKHFRDLSKGLVDKPLRVQDYADAQNLHPNYLSNVIKTKTGKSISTWITEKTITEAKSLLQNSSVSVKEIAFLLGFSESTHFSNYFKKYTQLSPVAYRKQHTST</sequence>
<keyword evidence="1" id="KW-0805">Transcription regulation</keyword>
<name>A0ABT7CUM7_9BACT</name>
<comment type="caution">
    <text evidence="5">The sequence shown here is derived from an EMBL/GenBank/DDBJ whole genome shotgun (WGS) entry which is preliminary data.</text>
</comment>
<protein>
    <submittedName>
        <fullName evidence="5">AraC family transcriptional regulator</fullName>
    </submittedName>
</protein>
<proteinExistence type="predicted"/>
<accession>A0ABT7CUM7</accession>
<keyword evidence="6" id="KW-1185">Reference proteome</keyword>
<evidence type="ECO:0000313" key="5">
    <source>
        <dbReference type="EMBL" id="MDJ1497457.1"/>
    </source>
</evidence>